<dbReference type="Proteomes" id="UP000262882">
    <property type="component" value="Unassembled WGS sequence"/>
</dbReference>
<dbReference type="SUPFAM" id="SSF53850">
    <property type="entry name" value="Periplasmic binding protein-like II"/>
    <property type="match status" value="1"/>
</dbReference>
<keyword evidence="8" id="KW-1185">Reference proteome</keyword>
<evidence type="ECO:0000256" key="2">
    <source>
        <dbReference type="ARBA" id="ARBA00022448"/>
    </source>
</evidence>
<dbReference type="GO" id="GO:0016020">
    <property type="term" value="C:membrane"/>
    <property type="evidence" value="ECO:0007669"/>
    <property type="project" value="InterPro"/>
</dbReference>
<dbReference type="InterPro" id="IPR001320">
    <property type="entry name" value="Iontro_rcpt_C"/>
</dbReference>
<dbReference type="Pfam" id="PF00497">
    <property type="entry name" value="SBP_bac_3"/>
    <property type="match status" value="1"/>
</dbReference>
<keyword evidence="2" id="KW-0813">Transport</keyword>
<dbReference type="Gene3D" id="3.40.190.10">
    <property type="entry name" value="Periplasmic binding protein-like II"/>
    <property type="match status" value="2"/>
</dbReference>
<reference evidence="7 8" key="1">
    <citation type="submission" date="2018-08" db="EMBL/GenBank/DDBJ databases">
        <title>Actinomadura spongicola sp. nov., isolated from marine sponge Leucetta chagosensis.</title>
        <authorList>
            <person name="Li L."/>
            <person name="Lin H.W."/>
        </authorList>
    </citation>
    <scope>NUCLEOTIDE SEQUENCE [LARGE SCALE GENOMIC DNA]</scope>
    <source>
        <strain evidence="7 8">LHW52907</strain>
    </source>
</reference>
<evidence type="ECO:0000256" key="4">
    <source>
        <dbReference type="SAM" id="MobiDB-lite"/>
    </source>
</evidence>
<feature type="domain" description="Solute-binding protein family 3/N-terminal" evidence="5">
    <location>
        <begin position="139"/>
        <end position="363"/>
    </location>
</feature>
<gene>
    <name evidence="7" type="ORF">D0T12_03450</name>
</gene>
<organism evidence="7 8">
    <name type="scientific">Actinomadura spongiicola</name>
    <dbReference type="NCBI Taxonomy" id="2303421"/>
    <lineage>
        <taxon>Bacteria</taxon>
        <taxon>Bacillati</taxon>
        <taxon>Actinomycetota</taxon>
        <taxon>Actinomycetes</taxon>
        <taxon>Streptosporangiales</taxon>
        <taxon>Thermomonosporaceae</taxon>
        <taxon>Actinomadura</taxon>
    </lineage>
</organism>
<dbReference type="SMART" id="SM00062">
    <property type="entry name" value="PBPb"/>
    <property type="match status" value="1"/>
</dbReference>
<feature type="compositionally biased region" description="Low complexity" evidence="4">
    <location>
        <begin position="31"/>
        <end position="52"/>
    </location>
</feature>
<dbReference type="AlphaFoldDB" id="A0A372GPQ5"/>
<proteinExistence type="inferred from homology"/>
<dbReference type="EMBL" id="QVNQ01000001">
    <property type="protein sequence ID" value="RFS87305.1"/>
    <property type="molecule type" value="Genomic_DNA"/>
</dbReference>
<dbReference type="PANTHER" id="PTHR30085">
    <property type="entry name" value="AMINO ACID ABC TRANSPORTER PERMEASE"/>
    <property type="match status" value="1"/>
</dbReference>
<protein>
    <submittedName>
        <fullName evidence="7">Glutamate ABC transporter substrate-binding protein</fullName>
    </submittedName>
</protein>
<accession>A0A372GPQ5</accession>
<evidence type="ECO:0000256" key="3">
    <source>
        <dbReference type="ARBA" id="ARBA00022729"/>
    </source>
</evidence>
<feature type="region of interest" description="Disordered" evidence="4">
    <location>
        <begin position="1"/>
        <end position="61"/>
    </location>
</feature>
<dbReference type="GO" id="GO:0006865">
    <property type="term" value="P:amino acid transport"/>
    <property type="evidence" value="ECO:0007669"/>
    <property type="project" value="TreeGrafter"/>
</dbReference>
<feature type="domain" description="Ionotropic glutamate receptor C-terminal" evidence="6">
    <location>
        <begin position="141"/>
        <end position="362"/>
    </location>
</feature>
<dbReference type="SMART" id="SM00079">
    <property type="entry name" value="PBPe"/>
    <property type="match status" value="1"/>
</dbReference>
<evidence type="ECO:0000256" key="1">
    <source>
        <dbReference type="ARBA" id="ARBA00010333"/>
    </source>
</evidence>
<feature type="compositionally biased region" description="Low complexity" evidence="4">
    <location>
        <begin position="1"/>
        <end position="12"/>
    </location>
</feature>
<dbReference type="GO" id="GO:0030288">
    <property type="term" value="C:outer membrane-bounded periplasmic space"/>
    <property type="evidence" value="ECO:0007669"/>
    <property type="project" value="TreeGrafter"/>
</dbReference>
<evidence type="ECO:0000313" key="8">
    <source>
        <dbReference type="Proteomes" id="UP000262882"/>
    </source>
</evidence>
<evidence type="ECO:0000259" key="5">
    <source>
        <dbReference type="SMART" id="SM00062"/>
    </source>
</evidence>
<dbReference type="OrthoDB" id="9807888at2"/>
<dbReference type="InterPro" id="IPR001638">
    <property type="entry name" value="Solute-binding_3/MltF_N"/>
</dbReference>
<dbReference type="GO" id="GO:0005576">
    <property type="term" value="C:extracellular region"/>
    <property type="evidence" value="ECO:0007669"/>
    <property type="project" value="TreeGrafter"/>
</dbReference>
<comment type="caution">
    <text evidence="7">The sequence shown here is derived from an EMBL/GenBank/DDBJ whole genome shotgun (WGS) entry which is preliminary data.</text>
</comment>
<evidence type="ECO:0000313" key="7">
    <source>
        <dbReference type="EMBL" id="RFS87305.1"/>
    </source>
</evidence>
<sequence>MSAPSPGAAIGRPRPRRTWTRGGVTCRTPLSGSTTRGSARSSTAASSSWTTRYGAGSGRCGRGRGCCPCRAWPSPRWSWPACGPGSPSTADKTPGREQTVRGLRHAVVVIAAVLVAGAGLVAYRATGDAATASILDKDRLTIGVKTDQPRVGLRKPDGTYEGFDIDVATYLAGRLGFDAKHIRFVAVTSDTRDEALKRGDVDLVLATYSITPRRKERVTFGGPYYVAHQDILVRTGDTSIRNVSDLKGRRLCRVRGSESWQRVRVERGVAAKQVWAESYSECVTGLRKGSLDAVSTDDLILAGFSIAEGSGTTMVNAPFTNEKYGVGLKKGDLKGCLAVNRYLTEMYQNGVAETLLTTWFGAVDFAVATTVPQFEGCA</sequence>
<comment type="similarity">
    <text evidence="1">Belongs to the bacterial solute-binding protein 3 family.</text>
</comment>
<keyword evidence="3" id="KW-0732">Signal</keyword>
<evidence type="ECO:0000259" key="6">
    <source>
        <dbReference type="SMART" id="SM00079"/>
    </source>
</evidence>
<dbReference type="GO" id="GO:0015276">
    <property type="term" value="F:ligand-gated monoatomic ion channel activity"/>
    <property type="evidence" value="ECO:0007669"/>
    <property type="project" value="InterPro"/>
</dbReference>
<name>A0A372GPQ5_9ACTN</name>
<dbReference type="InterPro" id="IPR051455">
    <property type="entry name" value="Bact_solute-bind_prot3"/>
</dbReference>
<dbReference type="PANTHER" id="PTHR30085:SF6">
    <property type="entry name" value="ABC TRANSPORTER GLUTAMINE-BINDING PROTEIN GLNH"/>
    <property type="match status" value="1"/>
</dbReference>
<dbReference type="CDD" id="cd13690">
    <property type="entry name" value="PBP2_GluB"/>
    <property type="match status" value="1"/>
</dbReference>